<feature type="domain" description="Large ribosomal subunit protein bL12 C-terminal" evidence="2">
    <location>
        <begin position="81"/>
        <end position="108"/>
    </location>
</feature>
<keyword evidence="1" id="KW-0812">Transmembrane</keyword>
<keyword evidence="4" id="KW-1185">Reference proteome</keyword>
<evidence type="ECO:0000313" key="4">
    <source>
        <dbReference type="Proteomes" id="UP001161691"/>
    </source>
</evidence>
<keyword evidence="3" id="KW-0687">Ribonucleoprotein</keyword>
<feature type="transmembrane region" description="Helical" evidence="1">
    <location>
        <begin position="6"/>
        <end position="24"/>
    </location>
</feature>
<dbReference type="InterPro" id="IPR014719">
    <property type="entry name" value="Ribosomal_bL12_C/ClpS-like"/>
</dbReference>
<dbReference type="Pfam" id="PF00542">
    <property type="entry name" value="Ribosomal_L12"/>
    <property type="match status" value="1"/>
</dbReference>
<organism evidence="3 4">
    <name type="scientific">Cohnella hashimotonis</name>
    <dbReference type="NCBI Taxonomy" id="2826895"/>
    <lineage>
        <taxon>Bacteria</taxon>
        <taxon>Bacillati</taxon>
        <taxon>Bacillota</taxon>
        <taxon>Bacilli</taxon>
        <taxon>Bacillales</taxon>
        <taxon>Paenibacillaceae</taxon>
        <taxon>Cohnella</taxon>
    </lineage>
</organism>
<dbReference type="RefSeq" id="WP_282910535.1">
    <property type="nucleotide sequence ID" value="NZ_JAGRPV010000001.1"/>
</dbReference>
<protein>
    <submittedName>
        <fullName evidence="3">Ribosomal protein L7/L12</fullName>
    </submittedName>
</protein>
<accession>A0ABT6TLR3</accession>
<name>A0ABT6TLR3_9BACL</name>
<sequence>MDRAEVWALISLLISIILMIRLIGLHARLNELKYDIARLEGRPEAYPAAKQAAVDSPASPPLSPMELTSELEERLQHLVTGGKRIEAIKVLREATGLSLKGAKDYVDTMRP</sequence>
<keyword evidence="3" id="KW-0689">Ribosomal protein</keyword>
<evidence type="ECO:0000259" key="2">
    <source>
        <dbReference type="Pfam" id="PF00542"/>
    </source>
</evidence>
<keyword evidence="1" id="KW-0472">Membrane</keyword>
<dbReference type="SUPFAM" id="SSF54736">
    <property type="entry name" value="ClpS-like"/>
    <property type="match status" value="1"/>
</dbReference>
<dbReference type="Proteomes" id="UP001161691">
    <property type="component" value="Unassembled WGS sequence"/>
</dbReference>
<proteinExistence type="predicted"/>
<keyword evidence="1" id="KW-1133">Transmembrane helix</keyword>
<comment type="caution">
    <text evidence="3">The sequence shown here is derived from an EMBL/GenBank/DDBJ whole genome shotgun (WGS) entry which is preliminary data.</text>
</comment>
<dbReference type="EMBL" id="JAGRPV010000001">
    <property type="protein sequence ID" value="MDI4647788.1"/>
    <property type="molecule type" value="Genomic_DNA"/>
</dbReference>
<evidence type="ECO:0000313" key="3">
    <source>
        <dbReference type="EMBL" id="MDI4647788.1"/>
    </source>
</evidence>
<reference evidence="3" key="1">
    <citation type="submission" date="2023-04" db="EMBL/GenBank/DDBJ databases">
        <title>Comparative genomic analysis of Cohnella hashimotonis sp. nov., isolated from the International Space Station.</title>
        <authorList>
            <person name="Venkateswaran K."/>
            <person name="Simpson A."/>
        </authorList>
    </citation>
    <scope>NUCLEOTIDE SEQUENCE</scope>
    <source>
        <strain evidence="3">F6_2S_P_1</strain>
    </source>
</reference>
<dbReference type="Gene3D" id="3.30.1390.10">
    <property type="match status" value="1"/>
</dbReference>
<gene>
    <name evidence="3" type="ORF">KB449_22745</name>
</gene>
<dbReference type="InterPro" id="IPR013823">
    <property type="entry name" value="Ribosomal_bL12_C"/>
</dbReference>
<evidence type="ECO:0000256" key="1">
    <source>
        <dbReference type="SAM" id="Phobius"/>
    </source>
</evidence>
<dbReference type="GO" id="GO:0005840">
    <property type="term" value="C:ribosome"/>
    <property type="evidence" value="ECO:0007669"/>
    <property type="project" value="UniProtKB-KW"/>
</dbReference>